<dbReference type="GO" id="GO:0005737">
    <property type="term" value="C:cytoplasm"/>
    <property type="evidence" value="ECO:0007669"/>
    <property type="project" value="UniProtKB-SubCell"/>
</dbReference>
<dbReference type="InterPro" id="IPR036282">
    <property type="entry name" value="Glutathione-S-Trfase_C_sf"/>
</dbReference>
<dbReference type="Proteomes" id="UP000663845">
    <property type="component" value="Unassembled WGS sequence"/>
</dbReference>
<dbReference type="InterPro" id="IPR004046">
    <property type="entry name" value="GST_C"/>
</dbReference>
<dbReference type="InterPro" id="IPR036249">
    <property type="entry name" value="Thioredoxin-like_sf"/>
</dbReference>
<evidence type="ECO:0000259" key="3">
    <source>
        <dbReference type="PROSITE" id="PS50404"/>
    </source>
</evidence>
<dbReference type="Gene3D" id="1.20.1050.10">
    <property type="match status" value="1"/>
</dbReference>
<dbReference type="PANTHER" id="PTHR43917:SF8">
    <property type="entry name" value="GH16740P-RELATED"/>
    <property type="match status" value="1"/>
</dbReference>
<evidence type="ECO:0000256" key="2">
    <source>
        <dbReference type="ARBA" id="ARBA00022490"/>
    </source>
</evidence>
<feature type="domain" description="GST C-terminal" evidence="4">
    <location>
        <begin position="121"/>
        <end position="254"/>
    </location>
</feature>
<dbReference type="SUPFAM" id="SSF52833">
    <property type="entry name" value="Thioredoxin-like"/>
    <property type="match status" value="1"/>
</dbReference>
<protein>
    <recommendedName>
        <fullName evidence="7">Glutathione S-transferase</fullName>
    </recommendedName>
</protein>
<dbReference type="InterPro" id="IPR040079">
    <property type="entry name" value="Glutathione_S-Trfase"/>
</dbReference>
<evidence type="ECO:0008006" key="7">
    <source>
        <dbReference type="Google" id="ProtNLM"/>
    </source>
</evidence>
<dbReference type="AlphaFoldDB" id="A0A814PW16"/>
<dbReference type="PROSITE" id="PS50404">
    <property type="entry name" value="GST_NTER"/>
    <property type="match status" value="1"/>
</dbReference>
<reference evidence="5" key="1">
    <citation type="submission" date="2021-02" db="EMBL/GenBank/DDBJ databases">
        <authorList>
            <person name="Nowell W R."/>
        </authorList>
    </citation>
    <scope>NUCLEOTIDE SEQUENCE</scope>
</reference>
<dbReference type="SFLD" id="SFLDS00019">
    <property type="entry name" value="Glutathione_Transferase_(cytos"/>
    <property type="match status" value="1"/>
</dbReference>
<dbReference type="InterPro" id="IPR010987">
    <property type="entry name" value="Glutathione-S-Trfase_C-like"/>
</dbReference>
<evidence type="ECO:0000256" key="1">
    <source>
        <dbReference type="ARBA" id="ARBA00004496"/>
    </source>
</evidence>
<dbReference type="GO" id="GO:0006749">
    <property type="term" value="P:glutathione metabolic process"/>
    <property type="evidence" value="ECO:0007669"/>
    <property type="project" value="TreeGrafter"/>
</dbReference>
<name>A0A814PW16_9BILA</name>
<dbReference type="GO" id="GO:0004364">
    <property type="term" value="F:glutathione transferase activity"/>
    <property type="evidence" value="ECO:0007669"/>
    <property type="project" value="TreeGrafter"/>
</dbReference>
<comment type="caution">
    <text evidence="5">The sequence shown here is derived from an EMBL/GenBank/DDBJ whole genome shotgun (WGS) entry which is preliminary data.</text>
</comment>
<dbReference type="PROSITE" id="PS50405">
    <property type="entry name" value="GST_CTER"/>
    <property type="match status" value="1"/>
</dbReference>
<evidence type="ECO:0000259" key="4">
    <source>
        <dbReference type="PROSITE" id="PS50405"/>
    </source>
</evidence>
<dbReference type="SFLD" id="SFLDG00358">
    <property type="entry name" value="Main_(cytGST)"/>
    <property type="match status" value="1"/>
</dbReference>
<accession>A0A814PW16</accession>
<dbReference type="SFLD" id="SFLDG01153">
    <property type="entry name" value="Main.4:_Theta-like"/>
    <property type="match status" value="1"/>
</dbReference>
<evidence type="ECO:0000313" key="5">
    <source>
        <dbReference type="EMBL" id="CAF1111335.1"/>
    </source>
</evidence>
<evidence type="ECO:0000313" key="6">
    <source>
        <dbReference type="Proteomes" id="UP000663845"/>
    </source>
</evidence>
<gene>
    <name evidence="5" type="ORF">JYZ213_LOCUS21940</name>
</gene>
<dbReference type="InterPro" id="IPR051369">
    <property type="entry name" value="GST_Theta"/>
</dbReference>
<dbReference type="InterPro" id="IPR004045">
    <property type="entry name" value="Glutathione_S-Trfase_N"/>
</dbReference>
<feature type="domain" description="GST N-terminal" evidence="3">
    <location>
        <begin position="34"/>
        <end position="115"/>
    </location>
</feature>
<dbReference type="Gene3D" id="3.40.30.10">
    <property type="entry name" value="Glutaredoxin"/>
    <property type="match status" value="1"/>
</dbReference>
<dbReference type="SUPFAM" id="SSF47616">
    <property type="entry name" value="GST C-terminal domain-like"/>
    <property type="match status" value="1"/>
</dbReference>
<dbReference type="Pfam" id="PF00043">
    <property type="entry name" value="GST_C"/>
    <property type="match status" value="1"/>
</dbReference>
<proteinExistence type="predicted"/>
<dbReference type="PANTHER" id="PTHR43917">
    <property type="match status" value="1"/>
</dbReference>
<sequence length="254" mass="28962">MARTSSADPSIITLDFNDTNNGKCHKRQCLISKMVLELYTDWLSQPCRAISMLLMDNNIEHQVHEIGIMKGETKSAAYKQINPCGKVPSIVDDGFHLGESHTIMRYLCESRNLPDHYYPKDLKQRAKVDYWLDWHHSNLRHGSVRLIKANVYGPIKNYSQQTIDELRKEGDEVLKSSLTFMDENLSKNNYIAGGNHLSIADIALVCEVVMLPISGASYEDYPNIQAWVKRLSTEIKSWDEANATLNKFLASKKK</sequence>
<keyword evidence="2" id="KW-0963">Cytoplasm</keyword>
<organism evidence="5 6">
    <name type="scientific">Adineta steineri</name>
    <dbReference type="NCBI Taxonomy" id="433720"/>
    <lineage>
        <taxon>Eukaryota</taxon>
        <taxon>Metazoa</taxon>
        <taxon>Spiralia</taxon>
        <taxon>Gnathifera</taxon>
        <taxon>Rotifera</taxon>
        <taxon>Eurotatoria</taxon>
        <taxon>Bdelloidea</taxon>
        <taxon>Adinetida</taxon>
        <taxon>Adinetidae</taxon>
        <taxon>Adineta</taxon>
    </lineage>
</organism>
<dbReference type="EMBL" id="CAJNOG010000245">
    <property type="protein sequence ID" value="CAF1111335.1"/>
    <property type="molecule type" value="Genomic_DNA"/>
</dbReference>
<dbReference type="Pfam" id="PF13409">
    <property type="entry name" value="GST_N_2"/>
    <property type="match status" value="1"/>
</dbReference>
<comment type="subcellular location">
    <subcellularLocation>
        <location evidence="1">Cytoplasm</location>
    </subcellularLocation>
</comment>